<keyword evidence="3" id="KW-1185">Reference proteome</keyword>
<gene>
    <name evidence="2" type="ORF">BASA50_006339</name>
</gene>
<organism evidence="2 3">
    <name type="scientific">Batrachochytrium salamandrivorans</name>
    <dbReference type="NCBI Taxonomy" id="1357716"/>
    <lineage>
        <taxon>Eukaryota</taxon>
        <taxon>Fungi</taxon>
        <taxon>Fungi incertae sedis</taxon>
        <taxon>Chytridiomycota</taxon>
        <taxon>Chytridiomycota incertae sedis</taxon>
        <taxon>Chytridiomycetes</taxon>
        <taxon>Rhizophydiales</taxon>
        <taxon>Rhizophydiales incertae sedis</taxon>
        <taxon>Batrachochytrium</taxon>
    </lineage>
</organism>
<dbReference type="EMBL" id="JAFCIX010000330">
    <property type="protein sequence ID" value="KAH6594661.1"/>
    <property type="molecule type" value="Genomic_DNA"/>
</dbReference>
<reference evidence="2 3" key="1">
    <citation type="submission" date="2021-02" db="EMBL/GenBank/DDBJ databases">
        <title>Variation within the Batrachochytrium salamandrivorans European outbreak.</title>
        <authorList>
            <person name="Kelly M."/>
            <person name="Pasmans F."/>
            <person name="Shea T.P."/>
            <person name="Munoz J.F."/>
            <person name="Carranza S."/>
            <person name="Cuomo C.A."/>
            <person name="Martel A."/>
        </authorList>
    </citation>
    <scope>NUCLEOTIDE SEQUENCE [LARGE SCALE GENOMIC DNA]</scope>
    <source>
        <strain evidence="2 3">AMFP18/2</strain>
    </source>
</reference>
<proteinExistence type="predicted"/>
<feature type="chain" id="PRO_5046930187" evidence="1">
    <location>
        <begin position="19"/>
        <end position="191"/>
    </location>
</feature>
<accession>A0ABQ8F9W4</accession>
<dbReference type="Proteomes" id="UP001648503">
    <property type="component" value="Unassembled WGS sequence"/>
</dbReference>
<protein>
    <submittedName>
        <fullName evidence="2">Uncharacterized protein</fullName>
    </submittedName>
</protein>
<comment type="caution">
    <text evidence="2">The sequence shown here is derived from an EMBL/GenBank/DDBJ whole genome shotgun (WGS) entry which is preliminary data.</text>
</comment>
<evidence type="ECO:0000256" key="1">
    <source>
        <dbReference type="SAM" id="SignalP"/>
    </source>
</evidence>
<evidence type="ECO:0000313" key="3">
    <source>
        <dbReference type="Proteomes" id="UP001648503"/>
    </source>
</evidence>
<keyword evidence="1" id="KW-0732">Signal</keyword>
<name>A0ABQ8F9W4_9FUNG</name>
<sequence>MKLSSFFVAVMVITSVNAGLGDRFRKKMNNLRITLPSVALSSEPSSPSASNSMSDTVQEQVDASPILEHMFNGDEEHNDMLMELFDLQANFFVLTRRIKYKSSSHSTPVELNENPTQEELEEALNSIDPSQQDIPELIVEMYECLSEFETLMFQYLGKYVALPKGTVIVSCEVLQKTAESLQEDIKLSKFV</sequence>
<feature type="signal peptide" evidence="1">
    <location>
        <begin position="1"/>
        <end position="18"/>
    </location>
</feature>
<evidence type="ECO:0000313" key="2">
    <source>
        <dbReference type="EMBL" id="KAH6594661.1"/>
    </source>
</evidence>